<feature type="transmembrane region" description="Helical" evidence="6">
    <location>
        <begin position="27"/>
        <end position="51"/>
    </location>
</feature>
<evidence type="ECO:0000256" key="3">
    <source>
        <dbReference type="ARBA" id="ARBA00022692"/>
    </source>
</evidence>
<dbReference type="PROSITE" id="PS00888">
    <property type="entry name" value="CNMP_BINDING_1"/>
    <property type="match status" value="1"/>
</dbReference>
<dbReference type="PROSITE" id="PS00889">
    <property type="entry name" value="CNMP_BINDING_2"/>
    <property type="match status" value="1"/>
</dbReference>
<dbReference type="PROSITE" id="PS50042">
    <property type="entry name" value="CNMP_BINDING_3"/>
    <property type="match status" value="1"/>
</dbReference>
<comment type="caution">
    <text evidence="8">The sequence shown here is derived from an EMBL/GenBank/DDBJ whole genome shotgun (WGS) entry which is preliminary data.</text>
</comment>
<evidence type="ECO:0000259" key="7">
    <source>
        <dbReference type="PROSITE" id="PS50042"/>
    </source>
</evidence>
<dbReference type="InterPro" id="IPR018488">
    <property type="entry name" value="cNMP-bd_CS"/>
</dbReference>
<keyword evidence="3 6" id="KW-0812">Transmembrane</keyword>
<dbReference type="RefSeq" id="WP_344302461.1">
    <property type="nucleotide sequence ID" value="NZ_BAAAQQ010000002.1"/>
</dbReference>
<dbReference type="Gene3D" id="1.20.1250.20">
    <property type="entry name" value="MFS general substrate transporter like domains"/>
    <property type="match status" value="2"/>
</dbReference>
<reference evidence="8 9" key="1">
    <citation type="journal article" date="2019" name="Int. J. Syst. Evol. Microbiol.">
        <title>The Global Catalogue of Microorganisms (GCM) 10K type strain sequencing project: providing services to taxonomists for standard genome sequencing and annotation.</title>
        <authorList>
            <consortium name="The Broad Institute Genomics Platform"/>
            <consortium name="The Broad Institute Genome Sequencing Center for Infectious Disease"/>
            <person name="Wu L."/>
            <person name="Ma J."/>
        </authorList>
    </citation>
    <scope>NUCLEOTIDE SEQUENCE [LARGE SCALE GENOMIC DNA]</scope>
    <source>
        <strain evidence="8 9">JCM 16021</strain>
    </source>
</reference>
<protein>
    <recommendedName>
        <fullName evidence="7">Cyclic nucleotide-binding domain-containing protein</fullName>
    </recommendedName>
</protein>
<feature type="transmembrane region" description="Helical" evidence="6">
    <location>
        <begin position="90"/>
        <end position="109"/>
    </location>
</feature>
<dbReference type="InterPro" id="IPR014710">
    <property type="entry name" value="RmlC-like_jellyroll"/>
</dbReference>
<dbReference type="InterPro" id="IPR018490">
    <property type="entry name" value="cNMP-bd_dom_sf"/>
</dbReference>
<dbReference type="Gene3D" id="2.60.120.10">
    <property type="entry name" value="Jelly Rolls"/>
    <property type="match status" value="1"/>
</dbReference>
<feature type="transmembrane region" description="Helical" evidence="6">
    <location>
        <begin position="384"/>
        <end position="408"/>
    </location>
</feature>
<dbReference type="SUPFAM" id="SSF51206">
    <property type="entry name" value="cAMP-binding domain-like"/>
    <property type="match status" value="1"/>
</dbReference>
<feature type="transmembrane region" description="Helical" evidence="6">
    <location>
        <begin position="57"/>
        <end position="78"/>
    </location>
</feature>
<evidence type="ECO:0000313" key="8">
    <source>
        <dbReference type="EMBL" id="GAA2117855.1"/>
    </source>
</evidence>
<feature type="transmembrane region" description="Helical" evidence="6">
    <location>
        <begin position="354"/>
        <end position="377"/>
    </location>
</feature>
<gene>
    <name evidence="8" type="ORF">GCM10009843_09240</name>
</gene>
<keyword evidence="9" id="KW-1185">Reference proteome</keyword>
<dbReference type="CDD" id="cd06173">
    <property type="entry name" value="MFS_MefA_like"/>
    <property type="match status" value="1"/>
</dbReference>
<dbReference type="InterPro" id="IPR011701">
    <property type="entry name" value="MFS"/>
</dbReference>
<dbReference type="PANTHER" id="PTHR23513:SF11">
    <property type="entry name" value="STAPHYLOFERRIN A TRANSPORTER"/>
    <property type="match status" value="1"/>
</dbReference>
<name>A0ABN2XVX9_9ACTN</name>
<evidence type="ECO:0000313" key="9">
    <source>
        <dbReference type="Proteomes" id="UP001500575"/>
    </source>
</evidence>
<accession>A0ABN2XVX9</accession>
<feature type="transmembrane region" description="Helical" evidence="6">
    <location>
        <begin position="237"/>
        <end position="261"/>
    </location>
</feature>
<dbReference type="EMBL" id="BAAAQQ010000002">
    <property type="protein sequence ID" value="GAA2117855.1"/>
    <property type="molecule type" value="Genomic_DNA"/>
</dbReference>
<proteinExistence type="predicted"/>
<evidence type="ECO:0000256" key="6">
    <source>
        <dbReference type="SAM" id="Phobius"/>
    </source>
</evidence>
<keyword evidence="2" id="KW-1003">Cell membrane</keyword>
<keyword evidence="5 6" id="KW-0472">Membrane</keyword>
<evidence type="ECO:0000256" key="1">
    <source>
        <dbReference type="ARBA" id="ARBA00004651"/>
    </source>
</evidence>
<feature type="transmembrane region" description="Helical" evidence="6">
    <location>
        <begin position="273"/>
        <end position="294"/>
    </location>
</feature>
<dbReference type="CDD" id="cd00038">
    <property type="entry name" value="CAP_ED"/>
    <property type="match status" value="1"/>
</dbReference>
<feature type="transmembrane region" description="Helical" evidence="6">
    <location>
        <begin position="301"/>
        <end position="334"/>
    </location>
</feature>
<dbReference type="PANTHER" id="PTHR23513">
    <property type="entry name" value="INTEGRAL MEMBRANE EFFLUX PROTEIN-RELATED"/>
    <property type="match status" value="1"/>
</dbReference>
<feature type="transmembrane region" description="Helical" evidence="6">
    <location>
        <begin position="414"/>
        <end position="435"/>
    </location>
</feature>
<evidence type="ECO:0000256" key="2">
    <source>
        <dbReference type="ARBA" id="ARBA00022475"/>
    </source>
</evidence>
<keyword evidence="4 6" id="KW-1133">Transmembrane helix</keyword>
<feature type="domain" description="Cyclic nucleotide-binding" evidence="7">
    <location>
        <begin position="431"/>
        <end position="529"/>
    </location>
</feature>
<dbReference type="Proteomes" id="UP001500575">
    <property type="component" value="Unassembled WGS sequence"/>
</dbReference>
<evidence type="ECO:0000256" key="5">
    <source>
        <dbReference type="ARBA" id="ARBA00023136"/>
    </source>
</evidence>
<dbReference type="SUPFAM" id="SSF103473">
    <property type="entry name" value="MFS general substrate transporter"/>
    <property type="match status" value="2"/>
</dbReference>
<organism evidence="8 9">
    <name type="scientific">Nocardioides bigeumensis</name>
    <dbReference type="NCBI Taxonomy" id="433657"/>
    <lineage>
        <taxon>Bacteria</taxon>
        <taxon>Bacillati</taxon>
        <taxon>Actinomycetota</taxon>
        <taxon>Actinomycetes</taxon>
        <taxon>Propionibacteriales</taxon>
        <taxon>Nocardioidaceae</taxon>
        <taxon>Nocardioides</taxon>
    </lineage>
</organism>
<dbReference type="InterPro" id="IPR000595">
    <property type="entry name" value="cNMP-bd_dom"/>
</dbReference>
<sequence length="548" mass="55998">MTGTGSLTTSRSAVLRRAWANRRLRRVLAACLLFHVGEWASYVALLVYAYGEGGMRASSAIVLAQVVPAAVLASPAAAALSRLPTVQALALGYVAQAVTGGMVAGALLLDLPFPVVATLSAVFSVAITFTRPVHYAFLPEISDTTGELTAGNAASGIVEAVATLAGPLACGALVAVWSPGGVLAVMASGALVSAALVPRPSRRVVSAGVEEVWAAAPPRPGATAQLAEVLRDRPARVLCGLVGAEYALVGMMDILLVVLAFDRLGLDDSGPGWLNAAIGLGGLLGAAVTFVLVGQRRLAPALLAGAVAAGVPLALTGLIPSVWIALVLIALVGAGKTFFDVTQRTLVHRLLPDRLLGAVFGVQEALMMAGLAVGSVLAPVLVEVAGLGAAFAVAGLLLPLACLLALPPLSRQDAAAAVPADVVALLQAVPILAVLPPRLVERLARLSEPEVVAGGSVVVAEGQPGSLFYVVESGELAVSHGDVEVRRLGPGAWFGELALLRNCARTATVTAVSDVRLRAVDRETFLTALSGQPRSYGVAREHATEHYR</sequence>
<feature type="transmembrane region" description="Helical" evidence="6">
    <location>
        <begin position="180"/>
        <end position="197"/>
    </location>
</feature>
<dbReference type="PRINTS" id="PR00103">
    <property type="entry name" value="CAMPKINASE"/>
</dbReference>
<comment type="subcellular location">
    <subcellularLocation>
        <location evidence="1">Cell membrane</location>
        <topology evidence="1">Multi-pass membrane protein</topology>
    </subcellularLocation>
</comment>
<evidence type="ECO:0000256" key="4">
    <source>
        <dbReference type="ARBA" id="ARBA00022989"/>
    </source>
</evidence>
<dbReference type="InterPro" id="IPR036259">
    <property type="entry name" value="MFS_trans_sf"/>
</dbReference>
<dbReference type="Pfam" id="PF07690">
    <property type="entry name" value="MFS_1"/>
    <property type="match status" value="1"/>
</dbReference>
<dbReference type="SMART" id="SM00100">
    <property type="entry name" value="cNMP"/>
    <property type="match status" value="1"/>
</dbReference>
<dbReference type="Pfam" id="PF00027">
    <property type="entry name" value="cNMP_binding"/>
    <property type="match status" value="1"/>
</dbReference>